<feature type="region of interest" description="Disordered" evidence="1">
    <location>
        <begin position="823"/>
        <end position="861"/>
    </location>
</feature>
<gene>
    <name evidence="2" type="ORF">TMSB3V08_LOCUS424</name>
</gene>
<feature type="compositionally biased region" description="Basic and acidic residues" evidence="1">
    <location>
        <begin position="839"/>
        <end position="858"/>
    </location>
</feature>
<feature type="region of interest" description="Disordered" evidence="1">
    <location>
        <begin position="1652"/>
        <end position="1682"/>
    </location>
</feature>
<dbReference type="SUPFAM" id="SSF48371">
    <property type="entry name" value="ARM repeat"/>
    <property type="match status" value="1"/>
</dbReference>
<sequence>MGTRAAAFTAKIRNLHDYQLRLLHGIMPVPSGLDVANTLKYFSQTLLTVLKDVPGSPIEMLKLKEKDSVRMGLYPNLDYKGLYNAVVQLVDVVPLVQYGLHVFGQSMLQCMVCLLPFLENDMIDALPYLVASTMSVLPESLHQEIVHSLCFYILSFTITRCANEEENYASQSVAAIIMMVFQYSDNPAHHCQLLECLMTNKKNVVKDLLCVIAYGTPGARASAAKLLFYYWPTFNPNLFDRRVVLQKFTNLVPFVCQRDMCPNQGNAEAAKVCYDHCISITFASDSAPPLYLCIECANEIHREHPNQMFCDILHPMQQVSMTWQLEFVETVLVKGSHHSVEHSLVRYQQEHILGNCRALDKYAVSICFSTECASYNGNHPIRYCQQCHNIRHNNRRGGDHIVHTSLPQLGDMNAEMQTYMVESIVSLLKEAKPINSDSNKDPADIHTKATLLNVLSTEDPISLEERQLLGRYGVWLLVGLCTPNDTTPVETLGRLLSMFFHWFDVTSYSFEDQESTLERLKTEFVRGWLAEVCASHFKVFVSCLLPHPPDYARVGGHWDTLVSRTIHLKEGLNRLFCLVPYEIITPEIWDYVMPHWMEAMVNDVPEKELHELKILLSKILDCDMSPLGFDAKKLFKFISLRFKKTSAKVQEQALHWLQILTMLEIVFPLHLLFLMFGDGVKVMKALPKEPVQLEKPIKKEEGVRKSSISPVVEDDSGNTSPLSDDELPTSRHVEFETDVEMNLSCCILMLDVLLQQMELQEVERHNGVQTSLAQDVCRLLKCMLGASWVGTHTCTSKVECVFCESCVMWHQLALELMEYLMPENPVNPPDSQAEEQSEESGHGRKSPPESEKKSEPKPDVVINMPIPEIHSVGGVLAHMPHIMTATVETVAEQLDLAPMIPSESILSAVANSVVLSDADVGLKELRVEDDWKEKAHNRTWWRQLVHLTTVFKACQLCAMWGWFHDVRVGGVSATATVQVACPNLVGGNSRQGDEEDQDDYWHTSVGKFRFTLDELPQQLQYIHHLLKAVPNVEEPDILYYMLQCLHVLCLHGDALTKAGKDQRGFLIWCQENLLIKNLWDLCNAEHSHICEVCVPLLLHCITLPSGSDMFWKVIQEEFHNTDWRVRFVAVERVTVIARFMDSTPLKGVHTLQAALANAFCYFISSMDDTDVHVAQRATLYLGTVHDVAVKSLILCLETQFDSVIVDRPMVLQSLYQLHNCLSDRKILTWEFFLNRFDALFLEAQINLEKAGDIAYLRDLRNTDLNSEVFVHKLRRAHEALSQQSDGSGGSSGVKTLSASFGPKWPYKRTMSAPASIIPRQDTKPEKEKVYNRQYSAPILKRKSSRFGLGQFLGTIPPSNSMPDGHIHSLMAPDDSNVVGFLHRVIDLEEADRETMHLLVFLFMQFLSRSDQAFPSDEKVLAKSQGIVLHHLYLLLGYNQNERGFHVPPQKLRTSPVFNVFIANLPQLMDQNHLMGKVLLATCLILLQYCPCPHQGSSGEHQTPAYSLWYLEPHSRRCWLMTLLVLLYKYQYSQQPQCSQVQSLVKIVLNTLDAQHHQCHRIPATLVMGAPPSRSRDVSQPSLGGDAEHSGGGGEKFETPPLSPLYTGNGGGSHVSVSTKGGKMQAMYHQKSASMETHWEEVVQCPQRKMPESRYSIEADETESELAAIPESPKSDSTLHGSTQASFEEVLSMEEACSAHATSSSIVLNSAVVTRGPQLMKAGSQEGESRRPVWFLGSEDETVQMPSMDSESREEEKGLVLKSSFGQQSMRISLHSQSNSQNSRLPSLSSGMSNETQGEMRNLEMWPDNHQHGSPVPRPLGRQKRMIEPSLTPATTPVTVPLSPSGGAQHFPWQIDLHAKMNQAKMVPPQLGTPSVERLLPIGSARIVARNVQQPLKPEDTYGSPESPLSKMDIMTVGSPVELDSENYVSSDVTSTCSISQLEFPLPERLLTIGSRDGKEDITNLVERVRQALGVPAGEDQEAVRPTQLDRHTGRTLGKQDSYEASDVQCMSAPLREEVLAGRSSSPRRLIKQVALDSSPPHLQEETDDSHSAFYRTVHYDRKPQQATTTARTEDHIRNQRQRSRKAGLFTMGQHMFSEYPRRPGSWCGPQHQPLLDPATRQACHAEFELKQSSLRVGEECIYQRCSECGTIKEEYSDEELGLCIIVLGTFIHREPALAAPMLPEILSTVATVALNASYPWQHETNIYLPGGATSVAHQFLRCVLHQLAPNGVFVQMFQTRVEDASRLQFFRSVAQALLDFNELNPVAPLQLLLEGLNSKKSLPTELLPTILHNMACYLDCLPLEAGLGPGSSTWGAWLAQLEALFRRLTLVLSSLDDVEPMLRIMVSVLKVPGISQYKGLLDPFSKVLGYGIQNFVLKYHYLVDLCYLCSRGFTREREKLVLTRMVAFELVQAMKFKTSIPDSNFLMLVNFVLQDAGGSLPLNVVMEDSPILFPEGGPMFNTSASECMRHHLGDVLEFLADFHTLTKIKSSSRGKASQGYQWSVLLMNTEMPGGEGSYGGYRLDIGSCSLVEETLPLGNKHEAGPELSSTPGMSAGHRKWSIGGCSPPLDVLGALETWTQVASGGSSAGEYQAIKIFGANQQAQVESYCKGVTVGLNEDTLGGVLKSGIAQYLALEITRGNSRDNRAVARYLPWLYNTPSALQQGPREFVDCVGHIRLLSWLLLGSLTHTALHGAATSNIHSTSHCHCLPIPQEASCHITDHVQVIMAGFAEQSKTSVLHMSSLFHAFLLCQLWTVYLEQSASNNLPSSEAHTITMGILLDFWGKVTPCILQLVAHSKVLAEMVNLHFLSLLEALLECNSTVLSKLLPLWSPVLFAHHIQLPGHLQVRLQGCRNFPPFTSPSTPPVNQQNQSVSNIVLLRWLQRLQFKMGQIELQSSAATQFFIV</sequence>
<feature type="compositionally biased region" description="Basic and acidic residues" evidence="1">
    <location>
        <begin position="1749"/>
        <end position="1758"/>
    </location>
</feature>
<feature type="region of interest" description="Disordered" evidence="1">
    <location>
        <begin position="702"/>
        <end position="729"/>
    </location>
</feature>
<evidence type="ECO:0000256" key="1">
    <source>
        <dbReference type="SAM" id="MobiDB-lite"/>
    </source>
</evidence>
<feature type="region of interest" description="Disordered" evidence="1">
    <location>
        <begin position="1567"/>
        <end position="1631"/>
    </location>
</feature>
<feature type="region of interest" description="Disordered" evidence="1">
    <location>
        <begin position="1772"/>
        <end position="1794"/>
    </location>
</feature>
<evidence type="ECO:0008006" key="3">
    <source>
        <dbReference type="Google" id="ProtNLM"/>
    </source>
</evidence>
<dbReference type="InterPro" id="IPR024855">
    <property type="entry name" value="UNC79"/>
</dbReference>
<dbReference type="InterPro" id="IPR016024">
    <property type="entry name" value="ARM-type_fold"/>
</dbReference>
<feature type="region of interest" description="Disordered" evidence="1">
    <location>
        <begin position="1719"/>
        <end position="1758"/>
    </location>
</feature>
<dbReference type="EMBL" id="OB792675">
    <property type="protein sequence ID" value="CAD7423436.1"/>
    <property type="molecule type" value="Genomic_DNA"/>
</dbReference>
<proteinExistence type="predicted"/>
<name>A0A7R9DXC3_9NEOP</name>
<evidence type="ECO:0000313" key="2">
    <source>
        <dbReference type="EMBL" id="CAD7423436.1"/>
    </source>
</evidence>
<dbReference type="PANTHER" id="PTHR21696">
    <property type="entry name" value="PROTEIN UNC-79 HOMOLOG"/>
    <property type="match status" value="1"/>
</dbReference>
<dbReference type="Pfam" id="PF14776">
    <property type="entry name" value="UNC-79"/>
    <property type="match status" value="2"/>
</dbReference>
<organism evidence="2">
    <name type="scientific">Timema monikensis</name>
    <dbReference type="NCBI Taxonomy" id="170555"/>
    <lineage>
        <taxon>Eukaryota</taxon>
        <taxon>Metazoa</taxon>
        <taxon>Ecdysozoa</taxon>
        <taxon>Arthropoda</taxon>
        <taxon>Hexapoda</taxon>
        <taxon>Insecta</taxon>
        <taxon>Pterygota</taxon>
        <taxon>Neoptera</taxon>
        <taxon>Polyneoptera</taxon>
        <taxon>Phasmatodea</taxon>
        <taxon>Timematodea</taxon>
        <taxon>Timematoidea</taxon>
        <taxon>Timematidae</taxon>
        <taxon>Timema</taxon>
    </lineage>
</organism>
<reference evidence="2" key="1">
    <citation type="submission" date="2020-11" db="EMBL/GenBank/DDBJ databases">
        <authorList>
            <person name="Tran Van P."/>
        </authorList>
    </citation>
    <scope>NUCLEOTIDE SEQUENCE</scope>
</reference>
<dbReference type="PANTHER" id="PTHR21696:SF2">
    <property type="entry name" value="PROTEIN UNC-79 HOMOLOG"/>
    <property type="match status" value="1"/>
</dbReference>
<protein>
    <recommendedName>
        <fullName evidence="3">Protein unc-79 homolog</fullName>
    </recommendedName>
</protein>
<accession>A0A7R9DXC3</accession>